<evidence type="ECO:0000256" key="1">
    <source>
        <dbReference type="SAM" id="Phobius"/>
    </source>
</evidence>
<keyword evidence="1" id="KW-1133">Transmembrane helix</keyword>
<dbReference type="AlphaFoldDB" id="A0A098B4I7"/>
<feature type="transmembrane region" description="Helical" evidence="1">
    <location>
        <begin position="78"/>
        <end position="98"/>
    </location>
</feature>
<organism evidence="3">
    <name type="scientific">Desulfitobacterium hafniense</name>
    <name type="common">Desulfitobacterium frappieri</name>
    <dbReference type="NCBI Taxonomy" id="49338"/>
    <lineage>
        <taxon>Bacteria</taxon>
        <taxon>Bacillati</taxon>
        <taxon>Bacillota</taxon>
        <taxon>Clostridia</taxon>
        <taxon>Eubacteriales</taxon>
        <taxon>Desulfitobacteriaceae</taxon>
        <taxon>Desulfitobacterium</taxon>
    </lineage>
</organism>
<dbReference type="Pfam" id="PF07670">
    <property type="entry name" value="Gate"/>
    <property type="match status" value="1"/>
</dbReference>
<reference evidence="3" key="1">
    <citation type="submission" date="2014-07" db="EMBL/GenBank/DDBJ databases">
        <authorList>
            <person name="Hornung V.Bastian."/>
        </authorList>
    </citation>
    <scope>NUCLEOTIDE SEQUENCE</scope>
    <source>
        <strain evidence="3">PCE-S</strain>
    </source>
</reference>
<gene>
    <name evidence="3" type="ORF">DPCES_2884</name>
</gene>
<dbReference type="RefSeq" id="WP_208925791.1">
    <property type="nucleotide sequence ID" value="NZ_LK996017.1"/>
</dbReference>
<feature type="transmembrane region" description="Helical" evidence="1">
    <location>
        <begin position="315"/>
        <end position="338"/>
    </location>
</feature>
<evidence type="ECO:0000259" key="2">
    <source>
        <dbReference type="Pfam" id="PF07670"/>
    </source>
</evidence>
<feature type="domain" description="Nucleoside transporter/FeoB GTPase Gate" evidence="2">
    <location>
        <begin position="39"/>
        <end position="108"/>
    </location>
</feature>
<protein>
    <submittedName>
        <fullName evidence="3">Sporulation integral membrane protein YlbJ</fullName>
    </submittedName>
</protein>
<dbReference type="EMBL" id="LK996017">
    <property type="protein sequence ID" value="CDX02771.1"/>
    <property type="molecule type" value="Genomic_DNA"/>
</dbReference>
<keyword evidence="1" id="KW-0472">Membrane</keyword>
<sequence length="384" mass="41390">MASILRVIPFFLLAIGMFYYPQEVVRSAADGLSLWWNYVVPALLPFFILSELLLASGFVHFLGVLMEPLMRPVFRLPGQASFVVAMSLTSGIPIGAILTTRLCQENALTQIEGERLLTFTCNPSPGFMFGAVASSMLLKPELGIVLVGSVYLGNILVGILFRFYGGRGTSSSPAPTSLGRAFQALRKAQGQDPRPFGQMFGDAVRQSVNTILVVGGFIVFFSVLVNMLETYHITGGIGTLIHGLSGGLVSGQEVSALVNGTLEATLGCRSIIDSFSSLNLTIGLLAGVLGWGGLSAFAQVASFTGSANLRFLPFVIGRILHSIFAFLLSQLFLTLIKIPVFDLHLAPGPFGFMETWQMSSWIFCGIMLCFLLLSLGVRVFYSSK</sequence>
<dbReference type="PATRIC" id="fig|49338.4.peg.3100"/>
<dbReference type="InterPro" id="IPR011642">
    <property type="entry name" value="Gate_dom"/>
</dbReference>
<name>A0A098B4I7_DESHA</name>
<keyword evidence="1" id="KW-0812">Transmembrane</keyword>
<evidence type="ECO:0000313" key="3">
    <source>
        <dbReference type="EMBL" id="CDX02771.1"/>
    </source>
</evidence>
<accession>A0A098B4I7</accession>
<feature type="transmembrane region" description="Helical" evidence="1">
    <location>
        <begin position="358"/>
        <end position="381"/>
    </location>
</feature>
<feature type="transmembrane region" description="Helical" evidence="1">
    <location>
        <begin position="42"/>
        <end position="66"/>
    </location>
</feature>
<proteinExistence type="predicted"/>
<feature type="transmembrane region" description="Helical" evidence="1">
    <location>
        <begin position="208"/>
        <end position="228"/>
    </location>
</feature>
<feature type="transmembrane region" description="Helical" evidence="1">
    <location>
        <begin position="282"/>
        <end position="303"/>
    </location>
</feature>
<feature type="transmembrane region" description="Helical" evidence="1">
    <location>
        <begin position="142"/>
        <end position="164"/>
    </location>
</feature>